<reference evidence="2 3" key="1">
    <citation type="submission" date="2016-11" db="UniProtKB">
        <authorList>
            <consortium name="WormBaseParasite"/>
        </authorList>
    </citation>
    <scope>IDENTIFICATION</scope>
</reference>
<dbReference type="WBParaSite" id="maker-uti_cns_0002503-snap-gene-0.13-mRNA-1">
    <property type="protein sequence ID" value="maker-uti_cns_0002503-snap-gene-0.13-mRNA-1"/>
    <property type="gene ID" value="maker-uti_cns_0002503-snap-gene-0.13"/>
</dbReference>
<name>A0A1I8GE33_9PLAT</name>
<dbReference type="WBParaSite" id="maker-uti_cns_0010319-snap-gene-0.5-mRNA-1">
    <property type="protein sequence ID" value="maker-uti_cns_0010319-snap-gene-0.5-mRNA-1"/>
    <property type="gene ID" value="maker-uti_cns_0010319-snap-gene-0.5"/>
</dbReference>
<dbReference type="WBParaSite" id="maker-uti_cns_0001703-snap-gene-0.42-mRNA-1">
    <property type="protein sequence ID" value="maker-uti_cns_0001703-snap-gene-0.42-mRNA-1"/>
    <property type="gene ID" value="maker-uti_cns_0001703-snap-gene-0.42"/>
</dbReference>
<proteinExistence type="predicted"/>
<evidence type="ECO:0000313" key="3">
    <source>
        <dbReference type="WBParaSite" id="maker-uti_cns_0002503-snap-gene-0.13-mRNA-1"/>
    </source>
</evidence>
<dbReference type="Proteomes" id="UP000095280">
    <property type="component" value="Unplaced"/>
</dbReference>
<evidence type="ECO:0000313" key="1">
    <source>
        <dbReference type="Proteomes" id="UP000095280"/>
    </source>
</evidence>
<organism evidence="1 2">
    <name type="scientific">Macrostomum lignano</name>
    <dbReference type="NCBI Taxonomy" id="282301"/>
    <lineage>
        <taxon>Eukaryota</taxon>
        <taxon>Metazoa</taxon>
        <taxon>Spiralia</taxon>
        <taxon>Lophotrochozoa</taxon>
        <taxon>Platyhelminthes</taxon>
        <taxon>Rhabditophora</taxon>
        <taxon>Macrostomorpha</taxon>
        <taxon>Macrostomida</taxon>
        <taxon>Macrostomidae</taxon>
        <taxon>Macrostomum</taxon>
    </lineage>
</organism>
<dbReference type="AlphaFoldDB" id="A0A1I8GE33"/>
<evidence type="ECO:0000313" key="2">
    <source>
        <dbReference type="WBParaSite" id="maker-uti_cns_0001703-snap-gene-0.42-mRNA-1"/>
    </source>
</evidence>
<keyword evidence="1" id="KW-1185">Reference proteome</keyword>
<sequence length="99" mass="11374">MRQKAAKKLKAQRKVRKRPLEVNGHANRRVEVKFDKRHPAYGQTNVVYLSDLKFKGQLCHGTRVVMQWKGKEWSGTVTNIYIDADPLPFEAVTKGLPTL</sequence>
<accession>A0A1I8GE33</accession>
<protein>
    <submittedName>
        <fullName evidence="2 3">DUF3553 domain-containing protein</fullName>
    </submittedName>
</protein>